<dbReference type="EMBL" id="CANL01000001">
    <property type="protein sequence ID" value="CCM61963.1"/>
    <property type="molecule type" value="Genomic_DNA"/>
</dbReference>
<dbReference type="HOGENOM" id="CLU_1841472_0_0_11"/>
<dbReference type="RefSeq" id="WP_012222893.1">
    <property type="nucleotide sequence ID" value="NZ_HG422565.1"/>
</dbReference>
<dbReference type="AlphaFoldDB" id="R4YVW4"/>
<dbReference type="STRING" id="1229780.BN381_10194"/>
<evidence type="ECO:0008006" key="3">
    <source>
        <dbReference type="Google" id="ProtNLM"/>
    </source>
</evidence>
<dbReference type="Proteomes" id="UP000018291">
    <property type="component" value="Unassembled WGS sequence"/>
</dbReference>
<name>R4YVW4_9ACTN</name>
<reference evidence="1 2" key="1">
    <citation type="journal article" date="2013" name="ISME J.">
        <title>Metabolic model for the filamentous 'Candidatus Microthrix parvicella' based on genomic and metagenomic analyses.</title>
        <authorList>
            <person name="Jon McIlroy S."/>
            <person name="Kristiansen R."/>
            <person name="Albertsen M."/>
            <person name="Michael Karst S."/>
            <person name="Rossetti S."/>
            <person name="Lund Nielsen J."/>
            <person name="Tandoi V."/>
            <person name="James Seviour R."/>
            <person name="Nielsen P.H."/>
        </authorList>
    </citation>
    <scope>NUCLEOTIDE SEQUENCE [LARGE SCALE GENOMIC DNA]</scope>
    <source>
        <strain evidence="1 2">RN1</strain>
    </source>
</reference>
<keyword evidence="2" id="KW-1185">Reference proteome</keyword>
<evidence type="ECO:0000313" key="2">
    <source>
        <dbReference type="Proteomes" id="UP000018291"/>
    </source>
</evidence>
<accession>R4YVW4</accession>
<protein>
    <recommendedName>
        <fullName evidence="3">Thioredoxin domain-containing protein</fullName>
    </recommendedName>
</protein>
<dbReference type="eggNOG" id="COG0526">
    <property type="taxonomic scope" value="Bacteria"/>
</dbReference>
<dbReference type="InterPro" id="IPR036249">
    <property type="entry name" value="Thioredoxin-like_sf"/>
</dbReference>
<gene>
    <name evidence="1" type="ORF">BN381_10194</name>
</gene>
<dbReference type="Gene3D" id="3.40.30.10">
    <property type="entry name" value="Glutaredoxin"/>
    <property type="match status" value="1"/>
</dbReference>
<evidence type="ECO:0000313" key="1">
    <source>
        <dbReference type="EMBL" id="CCM61963.1"/>
    </source>
</evidence>
<sequence length="139" mass="14754">MLLQVIVVAVVVVLTVLVSVASRRRGSDAVPTPSGFTVPARVARPDFDHPDRPWLVVVFTSDTCDGCAGVVERALPLSSDEVAVCAVSVQEQPESHTRYRIDGVPTTIIADTEGTVVGSFLGPVQTIELWDAVAAARET</sequence>
<comment type="caution">
    <text evidence="1">The sequence shown here is derived from an EMBL/GenBank/DDBJ whole genome shotgun (WGS) entry which is preliminary data.</text>
</comment>
<organism evidence="1 2">
    <name type="scientific">Candidatus Neomicrothrix parvicella RN1</name>
    <dbReference type="NCBI Taxonomy" id="1229780"/>
    <lineage>
        <taxon>Bacteria</taxon>
        <taxon>Bacillati</taxon>
        <taxon>Actinomycetota</taxon>
        <taxon>Acidimicrobiia</taxon>
        <taxon>Acidimicrobiales</taxon>
        <taxon>Microthrixaceae</taxon>
        <taxon>Candidatus Neomicrothrix</taxon>
    </lineage>
</organism>
<dbReference type="OrthoDB" id="1495530at2"/>
<proteinExistence type="predicted"/>
<dbReference type="SUPFAM" id="SSF52833">
    <property type="entry name" value="Thioredoxin-like"/>
    <property type="match status" value="1"/>
</dbReference>